<evidence type="ECO:0000256" key="1">
    <source>
        <dbReference type="SAM" id="SignalP"/>
    </source>
</evidence>
<dbReference type="EMBL" id="FNAS01000002">
    <property type="protein sequence ID" value="SDE03518.1"/>
    <property type="molecule type" value="Genomic_DNA"/>
</dbReference>
<dbReference type="InterPro" id="IPR050620">
    <property type="entry name" value="Thioredoxin_H-type-like"/>
</dbReference>
<dbReference type="SUPFAM" id="SSF52833">
    <property type="entry name" value="Thioredoxin-like"/>
    <property type="match status" value="1"/>
</dbReference>
<dbReference type="InterPro" id="IPR013766">
    <property type="entry name" value="Thioredoxin_domain"/>
</dbReference>
<dbReference type="InterPro" id="IPR036249">
    <property type="entry name" value="Thioredoxin-like_sf"/>
</dbReference>
<reference evidence="3 4" key="1">
    <citation type="submission" date="2016-10" db="EMBL/GenBank/DDBJ databases">
        <authorList>
            <person name="de Groot N.N."/>
        </authorList>
    </citation>
    <scope>NUCLEOTIDE SEQUENCE [LARGE SCALE GENOMIC DNA]</scope>
    <source>
        <strain evidence="3 4">DSM 24015</strain>
    </source>
</reference>
<feature type="signal peptide" evidence="1">
    <location>
        <begin position="1"/>
        <end position="22"/>
    </location>
</feature>
<name>A0A1G6ZLJ4_9FLAO</name>
<dbReference type="Proteomes" id="UP000198517">
    <property type="component" value="Unassembled WGS sequence"/>
</dbReference>
<feature type="chain" id="PRO_5011437790" evidence="1">
    <location>
        <begin position="23"/>
        <end position="391"/>
    </location>
</feature>
<dbReference type="RefSeq" id="WP_092735847.1">
    <property type="nucleotide sequence ID" value="NZ_FNAS01000002.1"/>
</dbReference>
<sequence>MKKISQVLLLFLAVMAFGQKEAVNFETTTFKEILAKAKSENKLIFLDAYTSWCGPCKMMAKKVFTQKEVGDYYNTHFINARFDMEKGEGKDIAKKYEVYSYPTYLFLNGDGEVIHRSVGYFAPKEFIDLGETAVNPEKQYKVMKERFEKGDRNPDFLFKLAEVSAMAEPGFFPQVTEAYFKAKKTKTYSKDEAMLLVGSISKVGDQYYQKFVEDKTELSKTLTPEGYQKVDNGIKMREVMAKAFDRKTLAVNDKIYLSEAEKFLGKEKAEQSLSALKMEIAFYQKDYKKYVELALKVYKNPENFESGQLNEIAWNFFEKVDDKAGLEKALEWAKVSVKKSEEYANTDTLANLYHKLGDDKNAKIWAEKSIELGKKEDEDTSSTEKLLKSLK</sequence>
<proteinExistence type="predicted"/>
<feature type="domain" description="Thioredoxin" evidence="2">
    <location>
        <begin position="8"/>
        <end position="139"/>
    </location>
</feature>
<dbReference type="Gene3D" id="3.40.30.10">
    <property type="entry name" value="Glutaredoxin"/>
    <property type="match status" value="1"/>
</dbReference>
<evidence type="ECO:0000259" key="2">
    <source>
        <dbReference type="PROSITE" id="PS51352"/>
    </source>
</evidence>
<dbReference type="PANTHER" id="PTHR10438">
    <property type="entry name" value="THIOREDOXIN"/>
    <property type="match status" value="1"/>
</dbReference>
<dbReference type="PANTHER" id="PTHR10438:SF468">
    <property type="entry name" value="THIOREDOXIN-1-RELATED"/>
    <property type="match status" value="1"/>
</dbReference>
<protein>
    <submittedName>
        <fullName evidence="3">Thioredoxin</fullName>
    </submittedName>
</protein>
<dbReference type="OrthoDB" id="120730at2"/>
<evidence type="ECO:0000313" key="3">
    <source>
        <dbReference type="EMBL" id="SDE03518.1"/>
    </source>
</evidence>
<dbReference type="Pfam" id="PF13098">
    <property type="entry name" value="Thioredoxin_2"/>
    <property type="match status" value="1"/>
</dbReference>
<dbReference type="InterPro" id="IPR012336">
    <property type="entry name" value="Thioredoxin-like_fold"/>
</dbReference>
<dbReference type="AlphaFoldDB" id="A0A1G6ZLJ4"/>
<dbReference type="STRING" id="1071918.SAMN05421544_102132"/>
<organism evidence="3 4">
    <name type="scientific">Riemerella columbipharyngis</name>
    <dbReference type="NCBI Taxonomy" id="1071918"/>
    <lineage>
        <taxon>Bacteria</taxon>
        <taxon>Pseudomonadati</taxon>
        <taxon>Bacteroidota</taxon>
        <taxon>Flavobacteriia</taxon>
        <taxon>Flavobacteriales</taxon>
        <taxon>Weeksellaceae</taxon>
        <taxon>Riemerella</taxon>
    </lineage>
</organism>
<evidence type="ECO:0000313" key="4">
    <source>
        <dbReference type="Proteomes" id="UP000198517"/>
    </source>
</evidence>
<gene>
    <name evidence="3" type="ORF">SAMN05421544_102132</name>
</gene>
<keyword evidence="4" id="KW-1185">Reference proteome</keyword>
<dbReference type="SUPFAM" id="SSF81901">
    <property type="entry name" value="HCP-like"/>
    <property type="match status" value="1"/>
</dbReference>
<accession>A0A1G6ZLJ4</accession>
<dbReference type="PROSITE" id="PS51352">
    <property type="entry name" value="THIOREDOXIN_2"/>
    <property type="match status" value="1"/>
</dbReference>
<keyword evidence="1" id="KW-0732">Signal</keyword>